<dbReference type="OrthoDB" id="4167490at2759"/>
<dbReference type="RefSeq" id="XP_028462574.1">
    <property type="nucleotide sequence ID" value="XM_028615222.1"/>
</dbReference>
<dbReference type="EMBL" id="ML119066">
    <property type="protein sequence ID" value="ROT34768.1"/>
    <property type="molecule type" value="Genomic_DNA"/>
</dbReference>
<gene>
    <name evidence="2" type="ORF">SODALDRAFT_382338</name>
</gene>
<name>A0A3N2PJR0_SODAK</name>
<dbReference type="Proteomes" id="UP000272025">
    <property type="component" value="Unassembled WGS sequence"/>
</dbReference>
<keyword evidence="3" id="KW-1185">Reference proteome</keyword>
<evidence type="ECO:0000313" key="2">
    <source>
        <dbReference type="EMBL" id="ROT34768.1"/>
    </source>
</evidence>
<dbReference type="AlphaFoldDB" id="A0A3N2PJR0"/>
<sequence length="380" mass="43172">MNLTPIKVRGKKRSKATARHRAALVERRAAAAAAATDTTAKTREIHTRKRQLPRKKSLLERQLPLEILERIFLLSENAAFPRCSPLLGRLLSGHTTLLAALIAAFGPTWNAYFGVNQHQVQTFRGPGAAFQREGHHLAASLYPGNPQFQSDILACPWATIDLILEAKQTWARRFARDRWYAHDPSVLEESRARGTHNVAGGRGHFDASTCFAYDFDNMRRGVDPPMRQPASPTLRHRFVTYVDVHPDIRIPDDLVAGPWTPEMIRRLFWLRRGGATFHESQTWELRLQGLRNGIIECPPRNHSPHLIRSLCLLSDFFCDEDEDEGLSETELRRDAPVTQLSWPKTIIAEAYDKVADIAEKGAIYEVHELLRHMDHVLNLV</sequence>
<evidence type="ECO:0000313" key="3">
    <source>
        <dbReference type="Proteomes" id="UP000272025"/>
    </source>
</evidence>
<evidence type="ECO:0000256" key="1">
    <source>
        <dbReference type="SAM" id="MobiDB-lite"/>
    </source>
</evidence>
<dbReference type="GeneID" id="39583699"/>
<proteinExistence type="predicted"/>
<accession>A0A3N2PJR0</accession>
<protein>
    <submittedName>
        <fullName evidence="2">Uncharacterized protein</fullName>
    </submittedName>
</protein>
<organism evidence="2 3">
    <name type="scientific">Sodiomyces alkalinus (strain CBS 110278 / VKM F-3762 / F11)</name>
    <name type="common">Alkaliphilic filamentous fungus</name>
    <dbReference type="NCBI Taxonomy" id="1314773"/>
    <lineage>
        <taxon>Eukaryota</taxon>
        <taxon>Fungi</taxon>
        <taxon>Dikarya</taxon>
        <taxon>Ascomycota</taxon>
        <taxon>Pezizomycotina</taxon>
        <taxon>Sordariomycetes</taxon>
        <taxon>Hypocreomycetidae</taxon>
        <taxon>Glomerellales</taxon>
        <taxon>Plectosphaerellaceae</taxon>
        <taxon>Sodiomyces</taxon>
    </lineage>
</organism>
<feature type="region of interest" description="Disordered" evidence="1">
    <location>
        <begin position="33"/>
        <end position="52"/>
    </location>
</feature>
<reference evidence="2 3" key="1">
    <citation type="journal article" date="2018" name="Mol. Ecol.">
        <title>The obligate alkalophilic soda-lake fungus Sodiomyces alkalinus has shifted to a protein diet.</title>
        <authorList>
            <person name="Grum-Grzhimaylo A.A."/>
            <person name="Falkoski D.L."/>
            <person name="van den Heuvel J."/>
            <person name="Valero-Jimenez C.A."/>
            <person name="Min B."/>
            <person name="Choi I.G."/>
            <person name="Lipzen A."/>
            <person name="Daum C.G."/>
            <person name="Aanen D.K."/>
            <person name="Tsang A."/>
            <person name="Henrissat B."/>
            <person name="Bilanenko E.N."/>
            <person name="de Vries R.P."/>
            <person name="van Kan J.A.L."/>
            <person name="Grigoriev I.V."/>
            <person name="Debets A.J.M."/>
        </authorList>
    </citation>
    <scope>NUCLEOTIDE SEQUENCE [LARGE SCALE GENOMIC DNA]</scope>
    <source>
        <strain evidence="2 3">F11</strain>
    </source>
</reference>